<organism evidence="2 3">
    <name type="scientific">Venturia inaequalis</name>
    <name type="common">Apple scab fungus</name>
    <dbReference type="NCBI Taxonomy" id="5025"/>
    <lineage>
        <taxon>Eukaryota</taxon>
        <taxon>Fungi</taxon>
        <taxon>Dikarya</taxon>
        <taxon>Ascomycota</taxon>
        <taxon>Pezizomycotina</taxon>
        <taxon>Dothideomycetes</taxon>
        <taxon>Pleosporomycetidae</taxon>
        <taxon>Venturiales</taxon>
        <taxon>Venturiaceae</taxon>
        <taxon>Venturia</taxon>
    </lineage>
</organism>
<reference evidence="2 3" key="1">
    <citation type="submission" date="2018-12" db="EMBL/GenBank/DDBJ databases">
        <title>Venturia inaequalis Genome Resource.</title>
        <authorList>
            <person name="Lichtner F.J."/>
        </authorList>
    </citation>
    <scope>NUCLEOTIDE SEQUENCE [LARGE SCALE GENOMIC DNA]</scope>
    <source>
        <strain evidence="2 3">120213</strain>
    </source>
</reference>
<dbReference type="EMBL" id="WNWS01000188">
    <property type="protein sequence ID" value="KAE9975737.1"/>
    <property type="molecule type" value="Genomic_DNA"/>
</dbReference>
<feature type="compositionally biased region" description="Polar residues" evidence="1">
    <location>
        <begin position="187"/>
        <end position="196"/>
    </location>
</feature>
<protein>
    <submittedName>
        <fullName evidence="2">Uncharacterized protein</fullName>
    </submittedName>
</protein>
<evidence type="ECO:0000313" key="2">
    <source>
        <dbReference type="EMBL" id="KAE9975737.1"/>
    </source>
</evidence>
<sequence>MSGGLQTPGTGEVQNKETVQDPRVGKFPLSVVKSGCWAGVVTINFHQTISYRDDNFFSFFLPFRPQNFDTAESAIHKGFSHSGHHQILTSKLTLSVTIMEELMVAVTGFKPQASGLNAPSASKKAVVVNLDDDDSDLEEVTRSPNWAAALQADRALSLYTATSALTHEATKKFKAHDDDSDLKGLPQSPQWQTESQVARPHAITSTLAYNATNPIKKPKTLVSKSKTQARQRIPWTWSNKRTSVLYTPVYKYEWWSKMAPSGVPSVKAYTERYISHIGRIMETELGEELFGDARCTNCQRRNEECWVYSKEGSQQVLNPVRRCARCVQRDRDLGRGKGCVFVKG</sequence>
<evidence type="ECO:0000313" key="3">
    <source>
        <dbReference type="Proteomes" id="UP000447873"/>
    </source>
</evidence>
<gene>
    <name evidence="2" type="ORF">EG328_002989</name>
</gene>
<evidence type="ECO:0000256" key="1">
    <source>
        <dbReference type="SAM" id="MobiDB-lite"/>
    </source>
</evidence>
<comment type="caution">
    <text evidence="2">The sequence shown here is derived from an EMBL/GenBank/DDBJ whole genome shotgun (WGS) entry which is preliminary data.</text>
</comment>
<dbReference type="AlphaFoldDB" id="A0A8H3URD2"/>
<dbReference type="Proteomes" id="UP000447873">
    <property type="component" value="Unassembled WGS sequence"/>
</dbReference>
<name>A0A8H3URD2_VENIN</name>
<proteinExistence type="predicted"/>
<feature type="region of interest" description="Disordered" evidence="1">
    <location>
        <begin position="175"/>
        <end position="197"/>
    </location>
</feature>
<accession>A0A8H3URD2</accession>